<evidence type="ECO:0000313" key="1">
    <source>
        <dbReference type="EMBL" id="TWG26220.1"/>
    </source>
</evidence>
<sequence>MSASDGWLIPVAGYAVLLARPLSTVVPVRFAVRYVGAHRATVVNRALAGGDGRAERFRIIMPALSEEAVAVNTVLTILLSLTGTLGLVSGHPLPVLRTWSALRASLGIRLIVTTFPGRVWVLAHRAGRLAEEPLLLRTA</sequence>
<name>A0A561WQS6_ACTTI</name>
<dbReference type="Proteomes" id="UP000320239">
    <property type="component" value="Unassembled WGS sequence"/>
</dbReference>
<dbReference type="AlphaFoldDB" id="A0A561WQS6"/>
<comment type="caution">
    <text evidence="1">The sequence shown here is derived from an EMBL/GenBank/DDBJ whole genome shotgun (WGS) entry which is preliminary data.</text>
</comment>
<reference evidence="1 2" key="1">
    <citation type="submission" date="2019-06" db="EMBL/GenBank/DDBJ databases">
        <title>Sequencing the genomes of 1000 actinobacteria strains.</title>
        <authorList>
            <person name="Klenk H.-P."/>
        </authorList>
    </citation>
    <scope>NUCLEOTIDE SEQUENCE [LARGE SCALE GENOMIC DNA]</scope>
    <source>
        <strain evidence="1 2">DSM 43866</strain>
    </source>
</reference>
<accession>A0A561WQS6</accession>
<dbReference type="OrthoDB" id="9806824at2"/>
<dbReference type="EMBL" id="VIWY01000001">
    <property type="protein sequence ID" value="TWG26220.1"/>
    <property type="molecule type" value="Genomic_DNA"/>
</dbReference>
<evidence type="ECO:0000313" key="2">
    <source>
        <dbReference type="Proteomes" id="UP000320239"/>
    </source>
</evidence>
<keyword evidence="2" id="KW-1185">Reference proteome</keyword>
<dbReference type="RefSeq" id="WP_122981624.1">
    <property type="nucleotide sequence ID" value="NZ_BOMX01000026.1"/>
</dbReference>
<proteinExistence type="predicted"/>
<organism evidence="1 2">
    <name type="scientific">Actinoplanes teichomyceticus</name>
    <dbReference type="NCBI Taxonomy" id="1867"/>
    <lineage>
        <taxon>Bacteria</taxon>
        <taxon>Bacillati</taxon>
        <taxon>Actinomycetota</taxon>
        <taxon>Actinomycetes</taxon>
        <taxon>Micromonosporales</taxon>
        <taxon>Micromonosporaceae</taxon>
        <taxon>Actinoplanes</taxon>
    </lineage>
</organism>
<gene>
    <name evidence="1" type="ORF">FHX34_1011201</name>
</gene>
<protein>
    <submittedName>
        <fullName evidence="1">Uncharacterized protein</fullName>
    </submittedName>
</protein>